<proteinExistence type="predicted"/>
<accession>A0A5E5BJ25</accession>
<organism evidence="1 2">
    <name type="scientific">Pandoraea sputorum</name>
    <dbReference type="NCBI Taxonomy" id="93222"/>
    <lineage>
        <taxon>Bacteria</taxon>
        <taxon>Pseudomonadati</taxon>
        <taxon>Pseudomonadota</taxon>
        <taxon>Betaproteobacteria</taxon>
        <taxon>Burkholderiales</taxon>
        <taxon>Burkholderiaceae</taxon>
        <taxon>Pandoraea</taxon>
    </lineage>
</organism>
<gene>
    <name evidence="1" type="ORF">PSP31121_05057</name>
</gene>
<dbReference type="EMBL" id="CABPSR010000022">
    <property type="protein sequence ID" value="VVE85045.1"/>
    <property type="molecule type" value="Genomic_DNA"/>
</dbReference>
<evidence type="ECO:0000313" key="2">
    <source>
        <dbReference type="Proteomes" id="UP000335538"/>
    </source>
</evidence>
<protein>
    <submittedName>
        <fullName evidence="1">Tail fiber protein</fullName>
    </submittedName>
</protein>
<dbReference type="Proteomes" id="UP000335538">
    <property type="component" value="Unassembled WGS sequence"/>
</dbReference>
<dbReference type="AlphaFoldDB" id="A0A5E5BJ25"/>
<reference evidence="1 2" key="1">
    <citation type="submission" date="2019-08" db="EMBL/GenBank/DDBJ databases">
        <authorList>
            <person name="Peeters C."/>
        </authorList>
    </citation>
    <scope>NUCLEOTIDE SEQUENCE [LARGE SCALE GENOMIC DNA]</scope>
    <source>
        <strain evidence="1 2">LMG 31121</strain>
    </source>
</reference>
<name>A0A5E5BJ25_9BURK</name>
<evidence type="ECO:0000313" key="1">
    <source>
        <dbReference type="EMBL" id="VVE85045.1"/>
    </source>
</evidence>
<dbReference type="RefSeq" id="WP_150811211.1">
    <property type="nucleotide sequence ID" value="NZ_CABPSR010000022.1"/>
</dbReference>
<sequence>MNRLITQIGQSIYEWFFTKPAQDNMVALGKLAAAVLGTSPLANGLSCTPTSPASLQVNMGPGEIYALAPLEASIFGTLPVDTGHQIVKQGILLDPYLVSCPPPSIAGQAINYLIEVQYQDQDVSVDPTTGSTAPVVLQFYNASNPTQPWQGPNNSGQTSNTLRNGIVAIQAKAGIAAPTGSPVTPAPDAGWTGLWVVTVANGQATITAGNITAYAGAPFLTETLTQKISQVSGDARYLQPSQAPSVMGTMVNAKMAVASASASATFTADEVVVKTGFGGTPYLLGNFSQTVSTSATGIGGVVGAALTANGYAAIYAAYNPTTRAQGAFIVNANSLVPNVAAAPPAGWVATALLSVWPLNASTQFIPGTQRGRRVGLVTAGGFAVSATQTSYASVAVSGVPANAVRVQGNLSSLSTLANATIIFSVAPDAAGTSAKSNVSTTVVANNGTSMPVEIDIFTPQTLYYRMPGSTGTPSMSLVATSYDF</sequence>